<keyword evidence="4 6" id="KW-0689">Ribosomal protein</keyword>
<evidence type="ECO:0000256" key="6">
    <source>
        <dbReference type="HAMAP-Rule" id="MF_01315"/>
    </source>
</evidence>
<dbReference type="InterPro" id="IPR027437">
    <property type="entry name" value="Rbsml_uS13_C"/>
</dbReference>
<dbReference type="NCBIfam" id="NF003140">
    <property type="entry name" value="PRK04053.1"/>
    <property type="match status" value="1"/>
</dbReference>
<feature type="compositionally biased region" description="Basic and acidic residues" evidence="8">
    <location>
        <begin position="148"/>
        <end position="159"/>
    </location>
</feature>
<sequence length="159" mass="17829">MSKELRYIVRILNTDVDGTLKVPYALSKVKGIGINLGYAIAKAAGLDTDLWIGSLSEKQIEKIEQVARKPESFGIPAWMLNRRYDPATGKNLHLLGADLELAIKEDIQLMMRTKSWKGIRHSLGLKVRGQRTRTTGRKGMTVGVSRKAVREQPKKEEKS</sequence>
<evidence type="ECO:0000256" key="8">
    <source>
        <dbReference type="SAM" id="MobiDB-lite"/>
    </source>
</evidence>
<dbReference type="Gene3D" id="4.10.910.10">
    <property type="entry name" value="30s ribosomal protein s13, domain 2"/>
    <property type="match status" value="1"/>
</dbReference>
<dbReference type="InterPro" id="IPR018269">
    <property type="entry name" value="Ribosomal_uS13_CS"/>
</dbReference>
<dbReference type="AlphaFoldDB" id="A0A7C5L6J2"/>
<comment type="caution">
    <text evidence="9">The sequence shown here is derived from an EMBL/GenBank/DDBJ whole genome shotgun (WGS) entry which is preliminary data.</text>
</comment>
<feature type="region of interest" description="Disordered" evidence="8">
    <location>
        <begin position="131"/>
        <end position="159"/>
    </location>
</feature>
<name>A0A7C5L6J2_CALS0</name>
<dbReference type="Gene3D" id="1.10.8.50">
    <property type="match status" value="1"/>
</dbReference>
<evidence type="ECO:0000256" key="5">
    <source>
        <dbReference type="ARBA" id="ARBA00023274"/>
    </source>
</evidence>
<evidence type="ECO:0000256" key="1">
    <source>
        <dbReference type="ARBA" id="ARBA00008080"/>
    </source>
</evidence>
<organism evidence="9">
    <name type="scientific">Caldiarchaeum subterraneum</name>
    <dbReference type="NCBI Taxonomy" id="311458"/>
    <lineage>
        <taxon>Archaea</taxon>
        <taxon>Nitrososphaerota</taxon>
        <taxon>Candidatus Caldarchaeales</taxon>
        <taxon>Candidatus Caldarchaeaceae</taxon>
        <taxon>Candidatus Caldarchaeum</taxon>
    </lineage>
</organism>
<dbReference type="PROSITE" id="PS50159">
    <property type="entry name" value="RIBOSOMAL_S13_2"/>
    <property type="match status" value="1"/>
</dbReference>
<dbReference type="PROSITE" id="PS00646">
    <property type="entry name" value="RIBOSOMAL_S13_1"/>
    <property type="match status" value="1"/>
</dbReference>
<protein>
    <recommendedName>
        <fullName evidence="6">Small ribosomal subunit protein uS13</fullName>
    </recommendedName>
</protein>
<keyword evidence="3 6" id="KW-0694">RNA-binding</keyword>
<dbReference type="SUPFAM" id="SSF46946">
    <property type="entry name" value="S13-like H2TH domain"/>
    <property type="match status" value="1"/>
</dbReference>
<gene>
    <name evidence="6" type="primary">rps13</name>
    <name evidence="9" type="ORF">ENM11_01335</name>
</gene>
<reference evidence="9" key="1">
    <citation type="journal article" date="2020" name="mSystems">
        <title>Genome- and Community-Level Interaction Insights into Carbon Utilization and Element Cycling Functions of Hydrothermarchaeota in Hydrothermal Sediment.</title>
        <authorList>
            <person name="Zhou Z."/>
            <person name="Liu Y."/>
            <person name="Xu W."/>
            <person name="Pan J."/>
            <person name="Luo Z.H."/>
            <person name="Li M."/>
        </authorList>
    </citation>
    <scope>NUCLEOTIDE SEQUENCE [LARGE SCALE GENOMIC DNA]</scope>
    <source>
        <strain evidence="9">SpSt-1056</strain>
    </source>
</reference>
<keyword evidence="5 6" id="KW-0687">Ribonucleoprotein</keyword>
<dbReference type="PIRSF" id="PIRSF002134">
    <property type="entry name" value="Ribosomal_S13"/>
    <property type="match status" value="1"/>
</dbReference>
<comment type="similarity">
    <text evidence="1 6 7">Belongs to the universal ribosomal protein uS13 family.</text>
</comment>
<dbReference type="HAMAP" id="MF_01315">
    <property type="entry name" value="Ribosomal_uS13"/>
    <property type="match status" value="1"/>
</dbReference>
<dbReference type="NCBIfam" id="TIGR03629">
    <property type="entry name" value="uS13_arch"/>
    <property type="match status" value="1"/>
</dbReference>
<accession>A0A7C5L6J2</accession>
<evidence type="ECO:0000256" key="3">
    <source>
        <dbReference type="ARBA" id="ARBA00022884"/>
    </source>
</evidence>
<evidence type="ECO:0000256" key="2">
    <source>
        <dbReference type="ARBA" id="ARBA00022730"/>
    </source>
</evidence>
<comment type="subunit">
    <text evidence="6">Part of the 30S ribosomal subunit. Forms a loose heterodimer with protein S19. Forms two bridges to the 50S subunit in the 70S ribosome.</text>
</comment>
<dbReference type="EMBL" id="DRWN01000013">
    <property type="protein sequence ID" value="HHK67785.1"/>
    <property type="molecule type" value="Genomic_DNA"/>
</dbReference>
<dbReference type="GO" id="GO:0003735">
    <property type="term" value="F:structural constituent of ribosome"/>
    <property type="evidence" value="ECO:0007669"/>
    <property type="project" value="InterPro"/>
</dbReference>
<evidence type="ECO:0000256" key="4">
    <source>
        <dbReference type="ARBA" id="ARBA00022980"/>
    </source>
</evidence>
<dbReference type="InterPro" id="IPR019977">
    <property type="entry name" value="Ribosomal_uS13_archaeal"/>
</dbReference>
<dbReference type="GO" id="GO:0015935">
    <property type="term" value="C:small ribosomal subunit"/>
    <property type="evidence" value="ECO:0007669"/>
    <property type="project" value="TreeGrafter"/>
</dbReference>
<dbReference type="GO" id="GO:0005829">
    <property type="term" value="C:cytosol"/>
    <property type="evidence" value="ECO:0007669"/>
    <property type="project" value="TreeGrafter"/>
</dbReference>
<dbReference type="PANTHER" id="PTHR10871:SF3">
    <property type="entry name" value="SMALL RIBOSOMAL SUBUNIT PROTEIN US13"/>
    <property type="match status" value="1"/>
</dbReference>
<comment type="function">
    <text evidence="6">Located at the top of the head of the 30S subunit, it contacts several helices of the 16S rRNA. In the 70S ribosome it contacts the 23S rRNA (bridge B1a) and protein L5 of the 50S subunit (bridge B1b), connecting the 2 subunits; these bridges are implicated in subunit movement.</text>
</comment>
<evidence type="ECO:0000256" key="7">
    <source>
        <dbReference type="RuleBase" id="RU003830"/>
    </source>
</evidence>
<evidence type="ECO:0000313" key="9">
    <source>
        <dbReference type="EMBL" id="HHK67785.1"/>
    </source>
</evidence>
<dbReference type="GO" id="GO:0006412">
    <property type="term" value="P:translation"/>
    <property type="evidence" value="ECO:0007669"/>
    <property type="project" value="UniProtKB-UniRule"/>
</dbReference>
<proteinExistence type="inferred from homology"/>
<dbReference type="InterPro" id="IPR010979">
    <property type="entry name" value="Ribosomal_uS13-like_H2TH"/>
</dbReference>
<keyword evidence="2 6" id="KW-0699">rRNA-binding</keyword>
<dbReference type="Pfam" id="PF00416">
    <property type="entry name" value="Ribosomal_S13"/>
    <property type="match status" value="1"/>
</dbReference>
<dbReference type="PANTHER" id="PTHR10871">
    <property type="entry name" value="30S RIBOSOMAL PROTEIN S13/40S RIBOSOMAL PROTEIN S18"/>
    <property type="match status" value="1"/>
</dbReference>
<dbReference type="InterPro" id="IPR001892">
    <property type="entry name" value="Ribosomal_uS13"/>
</dbReference>
<dbReference type="GO" id="GO:0019843">
    <property type="term" value="F:rRNA binding"/>
    <property type="evidence" value="ECO:0007669"/>
    <property type="project" value="UniProtKB-UniRule"/>
</dbReference>